<dbReference type="STRING" id="996342.SAMN05443551_2087"/>
<sequence length="273" mass="29051">MGFVRYRNGSGDQIGWKDGDGIHPLSGDRLVDALNAGAPGQGDPVTATSVDLLPAMDPDGKILCVALNYVDHAKEAEQPVPESPILFFKSREAMISGDEAISLPDHITQLDYEGELAIIIGKGGYRIAPEDAWDHIAGVTAFNDVSARNLFKVKAGDKEHLDWFSGKCLERSTPIGPEVIPIGDVIDDLKAKRTRIRTLVNGEVRQDAVIADMIFDIPTLVAFASSRVSLSPGDVIATGTPPGVGAGTGRFISSGDVVRVEITGLPVLENRVA</sequence>
<dbReference type="InterPro" id="IPR011234">
    <property type="entry name" value="Fumarylacetoacetase-like_C"/>
</dbReference>
<proteinExistence type="predicted"/>
<reference evidence="3 4" key="1">
    <citation type="submission" date="2016-11" db="EMBL/GenBank/DDBJ databases">
        <authorList>
            <person name="Jaros S."/>
            <person name="Januszkiewicz K."/>
            <person name="Wedrychowicz H."/>
        </authorList>
    </citation>
    <scope>NUCLEOTIDE SEQUENCE [LARGE SCALE GENOMIC DNA]</scope>
    <source>
        <strain evidence="3 4">DSM 29431</strain>
    </source>
</reference>
<dbReference type="InterPro" id="IPR036663">
    <property type="entry name" value="Fumarylacetoacetase_C_sf"/>
</dbReference>
<dbReference type="GO" id="GO:0018773">
    <property type="term" value="F:acetylpyruvate hydrolase activity"/>
    <property type="evidence" value="ECO:0007669"/>
    <property type="project" value="TreeGrafter"/>
</dbReference>
<protein>
    <submittedName>
        <fullName evidence="3">Acylpyruvate hydrolase</fullName>
    </submittedName>
</protein>
<keyword evidence="3" id="KW-0378">Hydrolase</keyword>
<dbReference type="PANTHER" id="PTHR11820:SF7">
    <property type="entry name" value="ACYLPYRUVASE FAHD1, MITOCHONDRIAL"/>
    <property type="match status" value="1"/>
</dbReference>
<dbReference type="GO" id="GO:0046872">
    <property type="term" value="F:metal ion binding"/>
    <property type="evidence" value="ECO:0007669"/>
    <property type="project" value="UniProtKB-KW"/>
</dbReference>
<dbReference type="PANTHER" id="PTHR11820">
    <property type="entry name" value="ACYLPYRUVASE"/>
    <property type="match status" value="1"/>
</dbReference>
<evidence type="ECO:0000313" key="3">
    <source>
        <dbReference type="EMBL" id="SHH36215.1"/>
    </source>
</evidence>
<gene>
    <name evidence="3" type="ORF">SAMN05443551_2087</name>
</gene>
<organism evidence="3 4">
    <name type="scientific">Marivita hallyeonensis</name>
    <dbReference type="NCBI Taxonomy" id="996342"/>
    <lineage>
        <taxon>Bacteria</taxon>
        <taxon>Pseudomonadati</taxon>
        <taxon>Pseudomonadota</taxon>
        <taxon>Alphaproteobacteria</taxon>
        <taxon>Rhodobacterales</taxon>
        <taxon>Roseobacteraceae</taxon>
        <taxon>Marivita</taxon>
    </lineage>
</organism>
<dbReference type="Gene3D" id="3.90.850.10">
    <property type="entry name" value="Fumarylacetoacetase-like, C-terminal domain"/>
    <property type="match status" value="1"/>
</dbReference>
<dbReference type="EMBL" id="FQXC01000002">
    <property type="protein sequence ID" value="SHH36215.1"/>
    <property type="molecule type" value="Genomic_DNA"/>
</dbReference>
<dbReference type="Pfam" id="PF01557">
    <property type="entry name" value="FAA_hydrolase"/>
    <property type="match status" value="1"/>
</dbReference>
<dbReference type="AlphaFoldDB" id="A0A1M5SCL3"/>
<dbReference type="Proteomes" id="UP000184221">
    <property type="component" value="Unassembled WGS sequence"/>
</dbReference>
<feature type="domain" description="Fumarylacetoacetase-like C-terminal" evidence="2">
    <location>
        <begin position="61"/>
        <end position="272"/>
    </location>
</feature>
<keyword evidence="4" id="KW-1185">Reference proteome</keyword>
<evidence type="ECO:0000313" key="4">
    <source>
        <dbReference type="Proteomes" id="UP000184221"/>
    </source>
</evidence>
<dbReference type="RefSeq" id="WP_072777389.1">
    <property type="nucleotide sequence ID" value="NZ_FQXC01000002.1"/>
</dbReference>
<keyword evidence="1" id="KW-0479">Metal-binding</keyword>
<dbReference type="SUPFAM" id="SSF56529">
    <property type="entry name" value="FAH"/>
    <property type="match status" value="1"/>
</dbReference>
<keyword evidence="3" id="KW-0670">Pyruvate</keyword>
<accession>A0A1M5SCL3</accession>
<evidence type="ECO:0000256" key="1">
    <source>
        <dbReference type="ARBA" id="ARBA00022723"/>
    </source>
</evidence>
<evidence type="ECO:0000259" key="2">
    <source>
        <dbReference type="Pfam" id="PF01557"/>
    </source>
</evidence>
<name>A0A1M5SCL3_9RHOB</name>